<sequence length="369" mass="41603">MNTPSFDIFCRVVDNYGDIGVCWRLARQLARHPAAGPVRLWVDDLASFARIEHAVDAAAARQKVAEVELLHWARPALAVEPHAVVIEAFACSPPPGFIARMRDNLWINLEYLSAENWVQDCHALPSLQANGLRKYFFFPGFTEATGGLLREPGLVEARGHWLSQPDLRWRLLRDIGMPQALTDKLQAGWRQVFVFCYGNAPANALAQALSRSSRPTVVIVPQGVLPALASMQNENLRIFEMPFVDQDSFDRLLWSSELNIVRGEDSLVRAIWARQPFLWHIYRQDEDAHLAKLDAWMELARFSPNIRALMRAWNTGDEAAALQGLQDALQADAFLQWRLETGSLHERLASQSSLAERLLAFCTEKSHSG</sequence>
<evidence type="ECO:0000256" key="2">
    <source>
        <dbReference type="ARBA" id="ARBA00022679"/>
    </source>
</evidence>
<dbReference type="PIRSF" id="PIRSF015557">
    <property type="entry name" value="UCP015557"/>
    <property type="match status" value="1"/>
</dbReference>
<comment type="caution">
    <text evidence="8">The sequence shown here is derived from an EMBL/GenBank/DDBJ whole genome shotgun (WGS) entry which is preliminary data.</text>
</comment>
<evidence type="ECO:0000256" key="6">
    <source>
        <dbReference type="ARBA" id="ARBA00030025"/>
    </source>
</evidence>
<evidence type="ECO:0000256" key="4">
    <source>
        <dbReference type="ARBA" id="ARBA00024346"/>
    </source>
</evidence>
<dbReference type="RefSeq" id="WP_116518873.1">
    <property type="nucleotide sequence ID" value="NZ_JACCEX010000003.1"/>
</dbReference>
<dbReference type="Proteomes" id="UP000246145">
    <property type="component" value="Unassembled WGS sequence"/>
</dbReference>
<dbReference type="GO" id="GO:0106361">
    <property type="term" value="F:protein-arginine rhamnosyltransferase activity"/>
    <property type="evidence" value="ECO:0007669"/>
    <property type="project" value="InterPro"/>
</dbReference>
<accession>A0A2U1CLP5</accession>
<gene>
    <name evidence="8" type="ORF">C7440_2660</name>
</gene>
<evidence type="ECO:0000313" key="9">
    <source>
        <dbReference type="Proteomes" id="UP000246145"/>
    </source>
</evidence>
<keyword evidence="9" id="KW-1185">Reference proteome</keyword>
<proteinExistence type="inferred from homology"/>
<reference evidence="8 9" key="1">
    <citation type="submission" date="2018-04" db="EMBL/GenBank/DDBJ databases">
        <title>Genomic Encyclopedia of Type Strains, Phase IV (KMG-IV): sequencing the most valuable type-strain genomes for metagenomic binning, comparative biology and taxonomic classification.</title>
        <authorList>
            <person name="Goeker M."/>
        </authorList>
    </citation>
    <scope>NUCLEOTIDE SEQUENCE [LARGE SCALE GENOMIC DNA]</scope>
    <source>
        <strain evidence="8 9">DSM 10065</strain>
    </source>
</reference>
<name>A0A2U1CLP5_9BURK</name>
<dbReference type="InterPro" id="IPR016633">
    <property type="entry name" value="EarP"/>
</dbReference>
<dbReference type="OrthoDB" id="209085at2"/>
<dbReference type="STRING" id="1231391.GCA_000308195_02835"/>
<evidence type="ECO:0000256" key="3">
    <source>
        <dbReference type="ARBA" id="ARBA00024303"/>
    </source>
</evidence>
<protein>
    <recommendedName>
        <fullName evidence="5">Protein-arginine rhamnosyltransferase</fullName>
    </recommendedName>
    <alternativeName>
        <fullName evidence="6">EF-P arginine rhamnosyltransferase</fullName>
    </alternativeName>
</protein>
<evidence type="ECO:0000256" key="7">
    <source>
        <dbReference type="ARBA" id="ARBA00048472"/>
    </source>
</evidence>
<dbReference type="Pfam" id="PF10093">
    <property type="entry name" value="EarP"/>
    <property type="match status" value="1"/>
</dbReference>
<evidence type="ECO:0000256" key="1">
    <source>
        <dbReference type="ARBA" id="ARBA00022676"/>
    </source>
</evidence>
<keyword evidence="1" id="KW-0328">Glycosyltransferase</keyword>
<evidence type="ECO:0000313" key="8">
    <source>
        <dbReference type="EMBL" id="PVY61925.1"/>
    </source>
</evidence>
<organism evidence="8 9">
    <name type="scientific">Pusillimonas noertemannii</name>
    <dbReference type="NCBI Taxonomy" id="305977"/>
    <lineage>
        <taxon>Bacteria</taxon>
        <taxon>Pseudomonadati</taxon>
        <taxon>Pseudomonadota</taxon>
        <taxon>Betaproteobacteria</taxon>
        <taxon>Burkholderiales</taxon>
        <taxon>Alcaligenaceae</taxon>
        <taxon>Pusillimonas</taxon>
    </lineage>
</organism>
<dbReference type="EMBL" id="QEKO01000003">
    <property type="protein sequence ID" value="PVY61925.1"/>
    <property type="molecule type" value="Genomic_DNA"/>
</dbReference>
<dbReference type="NCBIfam" id="TIGR03837">
    <property type="entry name" value="efp_Arg_rhamno"/>
    <property type="match status" value="1"/>
</dbReference>
<dbReference type="AlphaFoldDB" id="A0A2U1CLP5"/>
<keyword evidence="2" id="KW-0808">Transferase</keyword>
<evidence type="ECO:0000256" key="5">
    <source>
        <dbReference type="ARBA" id="ARBA00024416"/>
    </source>
</evidence>
<comment type="similarity">
    <text evidence="4">Belongs to the glycosyltransferase 104 family.</text>
</comment>
<comment type="function">
    <text evidence="3">Protein-arginine rhamnosyltransferase that catalyzes the transfer of a single rhamnose to elongation factor P (EF-P) on 'Lys-32', a modification required for EF-P-dependent rescue of polyproline stalled ribosomes.</text>
</comment>
<comment type="catalytic activity">
    <reaction evidence="7">
        <text>dTDP-beta-L-rhamnose + L-arginyl-[protein] = N(omega)-(alpha-L-rhamnosyl)-L-arginyl-[protein] + dTDP + H(+)</text>
        <dbReference type="Rhea" id="RHEA:66692"/>
        <dbReference type="Rhea" id="RHEA-COMP:10532"/>
        <dbReference type="Rhea" id="RHEA-COMP:17096"/>
        <dbReference type="ChEBI" id="CHEBI:15378"/>
        <dbReference type="ChEBI" id="CHEBI:29965"/>
        <dbReference type="ChEBI" id="CHEBI:57510"/>
        <dbReference type="ChEBI" id="CHEBI:58369"/>
        <dbReference type="ChEBI" id="CHEBI:167445"/>
    </reaction>
    <physiologicalReaction direction="left-to-right" evidence="7">
        <dbReference type="Rhea" id="RHEA:66693"/>
    </physiologicalReaction>
</comment>